<dbReference type="Proteomes" id="UP001362999">
    <property type="component" value="Unassembled WGS sequence"/>
</dbReference>
<feature type="region of interest" description="Disordered" evidence="1">
    <location>
        <begin position="20"/>
        <end position="100"/>
    </location>
</feature>
<accession>A0AAW0CU60</accession>
<feature type="region of interest" description="Disordered" evidence="1">
    <location>
        <begin position="408"/>
        <end position="519"/>
    </location>
</feature>
<feature type="region of interest" description="Disordered" evidence="1">
    <location>
        <begin position="365"/>
        <end position="393"/>
    </location>
</feature>
<reference evidence="2 3" key="1">
    <citation type="journal article" date="2024" name="J Genomics">
        <title>Draft genome sequencing and assembly of Favolaschia claudopus CIRM-BRFM 2984 isolated from oak limbs.</title>
        <authorList>
            <person name="Navarro D."/>
            <person name="Drula E."/>
            <person name="Chaduli D."/>
            <person name="Cazenave R."/>
            <person name="Ahrendt S."/>
            <person name="Wang J."/>
            <person name="Lipzen A."/>
            <person name="Daum C."/>
            <person name="Barry K."/>
            <person name="Grigoriev I.V."/>
            <person name="Favel A."/>
            <person name="Rosso M.N."/>
            <person name="Martin F."/>
        </authorList>
    </citation>
    <scope>NUCLEOTIDE SEQUENCE [LARGE SCALE GENOMIC DNA]</scope>
    <source>
        <strain evidence="2 3">CIRM-BRFM 2984</strain>
    </source>
</reference>
<comment type="caution">
    <text evidence="2">The sequence shown here is derived from an EMBL/GenBank/DDBJ whole genome shotgun (WGS) entry which is preliminary data.</text>
</comment>
<feature type="compositionally biased region" description="Polar residues" evidence="1">
    <location>
        <begin position="500"/>
        <end position="518"/>
    </location>
</feature>
<dbReference type="PANTHER" id="PTHR45615:SF80">
    <property type="entry name" value="GRIP DOMAIN-CONTAINING PROTEIN"/>
    <property type="match status" value="1"/>
</dbReference>
<feature type="compositionally biased region" description="Pro residues" evidence="1">
    <location>
        <begin position="435"/>
        <end position="447"/>
    </location>
</feature>
<dbReference type="EMBL" id="JAWWNJ010000013">
    <property type="protein sequence ID" value="KAK7042531.1"/>
    <property type="molecule type" value="Genomic_DNA"/>
</dbReference>
<feature type="compositionally biased region" description="Acidic residues" evidence="1">
    <location>
        <begin position="43"/>
        <end position="56"/>
    </location>
</feature>
<dbReference type="PANTHER" id="PTHR45615">
    <property type="entry name" value="MYOSIN HEAVY CHAIN, NON-MUSCLE"/>
    <property type="match status" value="1"/>
</dbReference>
<dbReference type="AlphaFoldDB" id="A0AAW0CU60"/>
<name>A0AAW0CU60_9AGAR</name>
<evidence type="ECO:0000313" key="3">
    <source>
        <dbReference type="Proteomes" id="UP001362999"/>
    </source>
</evidence>
<sequence>MSFDALVSLQKENARLRQLLAAKEQPVTTISAPARKPRRSIGGEEEDELESDEEGTGDLSELPPAASEPQVVPPRRLTPCYSSSESDESDSDTPLSRKAAEKARLAALTARLEAGMKKLEKGKAELLDGQRQLEKDKARVDNDTRRLQVIQQELTAAQVRLDKSRRKGARQATADEQQARNQIEEERLAVKNERKENRVRSQELTQEWERLSEWKTRLEEDRREMHRKMAQLNDGRQTLLEQIQRLEGDIERLRQGSAFHEKERLLAESQALVARLSAEKDAHATQIRSLQHAKSRLVTENNAHRQQAASLQAHAVQLAGEKASIQSQLEGEKAELIRLNDALSEKFKNGEEKLAQAVKAMDDLRRMELSRTSPTPTSTSTPTIRAMMGPKARSLQEQILNPHKMRRTESLGAPSTPQSTPHRAARASSPIMLLSPPPSSSPAPQPTSPSSRKRTRAAYEGQENVRPVGRMDPIDLGGAPHKRPHTSTPSAPASLPRQPFMSSLSRNNTQPPQPQENARSWVPLGKLGALSVGGAPNKIPYSATSLAPAWPHVHPPSTALSVNINNAPSPGPQLPQMELQKSLHHPLLFSSFDKHYIKCRLCPPSPYAIWTSIMCCSA</sequence>
<keyword evidence="3" id="KW-1185">Reference proteome</keyword>
<organism evidence="2 3">
    <name type="scientific">Favolaschia claudopus</name>
    <dbReference type="NCBI Taxonomy" id="2862362"/>
    <lineage>
        <taxon>Eukaryota</taxon>
        <taxon>Fungi</taxon>
        <taxon>Dikarya</taxon>
        <taxon>Basidiomycota</taxon>
        <taxon>Agaricomycotina</taxon>
        <taxon>Agaricomycetes</taxon>
        <taxon>Agaricomycetidae</taxon>
        <taxon>Agaricales</taxon>
        <taxon>Marasmiineae</taxon>
        <taxon>Mycenaceae</taxon>
        <taxon>Favolaschia</taxon>
    </lineage>
</organism>
<proteinExistence type="predicted"/>
<evidence type="ECO:0000256" key="1">
    <source>
        <dbReference type="SAM" id="MobiDB-lite"/>
    </source>
</evidence>
<feature type="region of interest" description="Disordered" evidence="1">
    <location>
        <begin position="162"/>
        <end position="184"/>
    </location>
</feature>
<evidence type="ECO:0000313" key="2">
    <source>
        <dbReference type="EMBL" id="KAK7042531.1"/>
    </source>
</evidence>
<protein>
    <submittedName>
        <fullName evidence="2">Uncharacterized protein</fullName>
    </submittedName>
</protein>
<gene>
    <name evidence="2" type="ORF">R3P38DRAFT_319486</name>
</gene>
<feature type="compositionally biased region" description="Low complexity" evidence="1">
    <location>
        <begin position="372"/>
        <end position="383"/>
    </location>
</feature>